<evidence type="ECO:0000256" key="5">
    <source>
        <dbReference type="RuleBase" id="RU003915"/>
    </source>
</evidence>
<dbReference type="PROSITE" id="PS50059">
    <property type="entry name" value="FKBP_PPIASE"/>
    <property type="match status" value="1"/>
</dbReference>
<gene>
    <name evidence="9" type="ORF">V474_00815</name>
</gene>
<dbReference type="Gene3D" id="3.10.50.40">
    <property type="match status" value="1"/>
</dbReference>
<keyword evidence="7" id="KW-0812">Transmembrane</keyword>
<feature type="domain" description="PPIase FKBP-type" evidence="8">
    <location>
        <begin position="59"/>
        <end position="142"/>
    </location>
</feature>
<dbReference type="AlphaFoldDB" id="A0A0J7YA88"/>
<keyword evidence="2 4" id="KW-0697">Rotamase</keyword>
<keyword evidence="7" id="KW-1133">Transmembrane helix</keyword>
<comment type="similarity">
    <text evidence="5">Belongs to the FKBP-type PPIase family.</text>
</comment>
<evidence type="ECO:0000259" key="8">
    <source>
        <dbReference type="PROSITE" id="PS50059"/>
    </source>
</evidence>
<accession>A0A0J7YA88</accession>
<reference evidence="9 10" key="1">
    <citation type="journal article" date="2015" name="G3 (Bethesda)">
        <title>Insights into Ongoing Evolution of the Hexachlorocyclohexane Catabolic Pathway from Comparative Genomics of Ten Sphingomonadaceae Strains.</title>
        <authorList>
            <person name="Pearce S.L."/>
            <person name="Oakeshott J.G."/>
            <person name="Pandey G."/>
        </authorList>
    </citation>
    <scope>NUCLEOTIDE SEQUENCE [LARGE SCALE GENOMIC DNA]</scope>
    <source>
        <strain evidence="9 10">LL02</strain>
    </source>
</reference>
<dbReference type="PANTHER" id="PTHR10516:SF443">
    <property type="entry name" value="FK506-BINDING PROTEIN 59-RELATED"/>
    <property type="match status" value="1"/>
</dbReference>
<dbReference type="InterPro" id="IPR001179">
    <property type="entry name" value="PPIase_FKBP_dom"/>
</dbReference>
<dbReference type="GO" id="GO:0005737">
    <property type="term" value="C:cytoplasm"/>
    <property type="evidence" value="ECO:0007669"/>
    <property type="project" value="TreeGrafter"/>
</dbReference>
<organism evidence="9 10">
    <name type="scientific">Novosphingobium barchaimii LL02</name>
    <dbReference type="NCBI Taxonomy" id="1114963"/>
    <lineage>
        <taxon>Bacteria</taxon>
        <taxon>Pseudomonadati</taxon>
        <taxon>Pseudomonadota</taxon>
        <taxon>Alphaproteobacteria</taxon>
        <taxon>Sphingomonadales</taxon>
        <taxon>Sphingomonadaceae</taxon>
        <taxon>Novosphingobium</taxon>
    </lineage>
</organism>
<evidence type="ECO:0000256" key="7">
    <source>
        <dbReference type="SAM" id="Phobius"/>
    </source>
</evidence>
<dbReference type="OrthoDB" id="9812109at2"/>
<evidence type="ECO:0000256" key="6">
    <source>
        <dbReference type="SAM" id="MobiDB-lite"/>
    </source>
</evidence>
<dbReference type="GO" id="GO:0003755">
    <property type="term" value="F:peptidyl-prolyl cis-trans isomerase activity"/>
    <property type="evidence" value="ECO:0007669"/>
    <property type="project" value="UniProtKB-UniRule"/>
</dbReference>
<dbReference type="EC" id="5.2.1.8" evidence="5"/>
<evidence type="ECO:0000256" key="4">
    <source>
        <dbReference type="PROSITE-ProRule" id="PRU00277"/>
    </source>
</evidence>
<keyword evidence="10" id="KW-1185">Reference proteome</keyword>
<dbReference type="RefSeq" id="WP_059149684.1">
    <property type="nucleotide sequence ID" value="NZ_KQ130452.1"/>
</dbReference>
<evidence type="ECO:0000256" key="2">
    <source>
        <dbReference type="ARBA" id="ARBA00023110"/>
    </source>
</evidence>
<dbReference type="PANTHER" id="PTHR10516">
    <property type="entry name" value="PEPTIDYL-PROLYL CIS-TRANS ISOMERASE"/>
    <property type="match status" value="1"/>
</dbReference>
<name>A0A0J7YA88_9SPHN</name>
<proteinExistence type="inferred from homology"/>
<dbReference type="Pfam" id="PF00254">
    <property type="entry name" value="FKBP_C"/>
    <property type="match status" value="1"/>
</dbReference>
<feature type="transmembrane region" description="Helical" evidence="7">
    <location>
        <begin position="20"/>
        <end position="39"/>
    </location>
</feature>
<sequence length="192" mass="20050">MTEITRVALQPITKGSLTKIWLGVAVVALAAGGIAYAALPPTPTVKTLSAGTGDSPTMEDVVLINYKGMLQDGTVFDQNKGYPNPVAQFVPGFSKALMKMQRGGKYMVEIPSALAYGATPPAGSAIPANADLKFEVELLDYKSLAEIQQQQRIMQQLQQMQQQQGGAPGAVPGMPGAPGEMPGVPGAAPAQR</sequence>
<protein>
    <recommendedName>
        <fullName evidence="5">Peptidyl-prolyl cis-trans isomerase</fullName>
        <ecNumber evidence="5">5.2.1.8</ecNumber>
    </recommendedName>
</protein>
<feature type="region of interest" description="Disordered" evidence="6">
    <location>
        <begin position="156"/>
        <end position="192"/>
    </location>
</feature>
<dbReference type="InterPro" id="IPR046357">
    <property type="entry name" value="PPIase_dom_sf"/>
</dbReference>
<evidence type="ECO:0000256" key="3">
    <source>
        <dbReference type="ARBA" id="ARBA00023235"/>
    </source>
</evidence>
<comment type="caution">
    <text evidence="9">The sequence shown here is derived from an EMBL/GenBank/DDBJ whole genome shotgun (WGS) entry which is preliminary data.</text>
</comment>
<dbReference type="EMBL" id="JACU01000001">
    <property type="protein sequence ID" value="KMS60258.1"/>
    <property type="molecule type" value="Genomic_DNA"/>
</dbReference>
<dbReference type="PATRIC" id="fig|1114963.3.peg.160"/>
<evidence type="ECO:0000313" key="10">
    <source>
        <dbReference type="Proteomes" id="UP000052268"/>
    </source>
</evidence>
<comment type="catalytic activity">
    <reaction evidence="1 4 5">
        <text>[protein]-peptidylproline (omega=180) = [protein]-peptidylproline (omega=0)</text>
        <dbReference type="Rhea" id="RHEA:16237"/>
        <dbReference type="Rhea" id="RHEA-COMP:10747"/>
        <dbReference type="Rhea" id="RHEA-COMP:10748"/>
        <dbReference type="ChEBI" id="CHEBI:83833"/>
        <dbReference type="ChEBI" id="CHEBI:83834"/>
        <dbReference type="EC" id="5.2.1.8"/>
    </reaction>
</comment>
<dbReference type="Proteomes" id="UP000052268">
    <property type="component" value="Unassembled WGS sequence"/>
</dbReference>
<keyword evidence="7" id="KW-0472">Membrane</keyword>
<dbReference type="InterPro" id="IPR050689">
    <property type="entry name" value="FKBP-type_PPIase"/>
</dbReference>
<evidence type="ECO:0000313" key="9">
    <source>
        <dbReference type="EMBL" id="KMS60258.1"/>
    </source>
</evidence>
<dbReference type="SUPFAM" id="SSF54534">
    <property type="entry name" value="FKBP-like"/>
    <property type="match status" value="1"/>
</dbReference>
<keyword evidence="3 4" id="KW-0413">Isomerase</keyword>
<evidence type="ECO:0000256" key="1">
    <source>
        <dbReference type="ARBA" id="ARBA00000971"/>
    </source>
</evidence>